<dbReference type="Gene3D" id="2.40.160.50">
    <property type="entry name" value="membrane protein fhac: a member of the omp85/tpsb transporter family"/>
    <property type="match status" value="1"/>
</dbReference>
<name>A0A379HJS5_9HYPH</name>
<gene>
    <name evidence="7" type="primary">shlB_2</name>
    <name evidence="7" type="ORF">NCTC13350_04291</name>
</gene>
<dbReference type="PIRSF" id="PIRSF029745">
    <property type="entry name" value="FhaC"/>
    <property type="match status" value="1"/>
</dbReference>
<dbReference type="GO" id="GO:0046819">
    <property type="term" value="P:protein secretion by the type V secretion system"/>
    <property type="evidence" value="ECO:0007669"/>
    <property type="project" value="TreeGrafter"/>
</dbReference>
<evidence type="ECO:0000256" key="1">
    <source>
        <dbReference type="ARBA" id="ARBA00022452"/>
    </source>
</evidence>
<dbReference type="PANTHER" id="PTHR34597">
    <property type="entry name" value="SLR1661 PROTEIN"/>
    <property type="match status" value="1"/>
</dbReference>
<evidence type="ECO:0000256" key="3">
    <source>
        <dbReference type="ARBA" id="ARBA00023237"/>
    </source>
</evidence>
<dbReference type="EMBL" id="UGSK01000002">
    <property type="protein sequence ID" value="SUC82798.1"/>
    <property type="molecule type" value="Genomic_DNA"/>
</dbReference>
<dbReference type="PANTHER" id="PTHR34597:SF3">
    <property type="entry name" value="OUTER MEMBRANE TRANSPORTER CDIB"/>
    <property type="match status" value="1"/>
</dbReference>
<evidence type="ECO:0000259" key="6">
    <source>
        <dbReference type="Pfam" id="PF17287"/>
    </source>
</evidence>
<organism evidence="7 8">
    <name type="scientific">Pannonibacter phragmitetus</name>
    <dbReference type="NCBI Taxonomy" id="121719"/>
    <lineage>
        <taxon>Bacteria</taxon>
        <taxon>Pseudomonadati</taxon>
        <taxon>Pseudomonadota</taxon>
        <taxon>Alphaproteobacteria</taxon>
        <taxon>Hyphomicrobiales</taxon>
        <taxon>Stappiaceae</taxon>
        <taxon>Pannonibacter</taxon>
    </lineage>
</organism>
<protein>
    <submittedName>
        <fullName evidence="7">Hemolysin transporter protein shlB</fullName>
    </submittedName>
</protein>
<keyword evidence="2" id="KW-0812">Transmembrane</keyword>
<evidence type="ECO:0000259" key="4">
    <source>
        <dbReference type="Pfam" id="PF03865"/>
    </source>
</evidence>
<dbReference type="Proteomes" id="UP000255000">
    <property type="component" value="Unassembled WGS sequence"/>
</dbReference>
<dbReference type="InterPro" id="IPR005565">
    <property type="entry name" value="Hemolysn_activator_HlyB_C"/>
</dbReference>
<evidence type="ECO:0000259" key="5">
    <source>
        <dbReference type="Pfam" id="PF08479"/>
    </source>
</evidence>
<dbReference type="Pfam" id="PF03865">
    <property type="entry name" value="ShlB"/>
    <property type="match status" value="1"/>
</dbReference>
<dbReference type="Pfam" id="PF08479">
    <property type="entry name" value="POTRA_2"/>
    <property type="match status" value="1"/>
</dbReference>
<evidence type="ECO:0000256" key="2">
    <source>
        <dbReference type="ARBA" id="ARBA00022692"/>
    </source>
</evidence>
<feature type="domain" description="Haemolysin activator HlyB C-terminal" evidence="4">
    <location>
        <begin position="243"/>
        <end position="565"/>
    </location>
</feature>
<dbReference type="InterPro" id="IPR051544">
    <property type="entry name" value="TPS_OM_transporter"/>
</dbReference>
<keyword evidence="1" id="KW-1134">Transmembrane beta strand</keyword>
<dbReference type="GO" id="GO:0008320">
    <property type="term" value="F:protein transmembrane transporter activity"/>
    <property type="evidence" value="ECO:0007669"/>
    <property type="project" value="TreeGrafter"/>
</dbReference>
<reference evidence="7 8" key="1">
    <citation type="submission" date="2018-06" db="EMBL/GenBank/DDBJ databases">
        <authorList>
            <consortium name="Pathogen Informatics"/>
            <person name="Doyle S."/>
        </authorList>
    </citation>
    <scope>NUCLEOTIDE SEQUENCE [LARGE SCALE GENOMIC DNA]</scope>
    <source>
        <strain evidence="7 8">NCTC13350</strain>
    </source>
</reference>
<keyword evidence="1" id="KW-0472">Membrane</keyword>
<proteinExistence type="predicted"/>
<dbReference type="InterPro" id="IPR035251">
    <property type="entry name" value="ShlB_POTRA"/>
</dbReference>
<sequence>MFQTYLSAVRVITRAQRMAPFCSVSAPRGLSRLLVCAGLALMLAAAAGGSEVSAQGVPAEALRQSEDLQRRQQDFLDQQERLFRQVAPPQGGPVAPREEGGIAPEGGTCIPVKRVIFSKASVFEPGRLQKLVPDRDCLGIAQISAIVRDATNLYVDAGFVTSRAYLPEQDLSTGELRIEVLEGRVETVEIHQNGELRQRGHGALPGVTGQILNIRTIEQGLDQINGLSSKDAKISLKPGAEAGFSIVVVEITAKRPWRASVAVDNSGSESTGDVQFEGSFTVEDLFGQFETLSLVHKRSDPSLGEPKASESTSLQLAVPRGFWTWRWSSSFFQYSSEVEGQLQSFRTSGTNWTHKGEIERLLWRDQVSKTHARVSVSVKDARNYLEDTKLGTSSRILSVLRGEVSHTRQMLGGSLTLQAGLDQGTTWFGAAKDRLAETGAPRAQFLKSDGEISFLRGWQIGGVQVVASTRLAAQHSPDLLWSSEQLSLGGSSTVRGFDGQSLSAVNGLYSRNELSVTPPLIPADLAKYAGQLSLFAGLDSGWQLPGPGAVEGQEHVLGAAVGARLQGGIVFGEISYERALQAPRSFTREPVLRLRAGLTLSNF</sequence>
<dbReference type="Gene3D" id="3.10.20.310">
    <property type="entry name" value="membrane protein fhac"/>
    <property type="match status" value="1"/>
</dbReference>
<dbReference type="GO" id="GO:0098046">
    <property type="term" value="C:type V protein secretion system complex"/>
    <property type="evidence" value="ECO:0007669"/>
    <property type="project" value="TreeGrafter"/>
</dbReference>
<feature type="domain" description="Polypeptide-transport-associated ShlB-type" evidence="5">
    <location>
        <begin position="111"/>
        <end position="183"/>
    </location>
</feature>
<evidence type="ECO:0000313" key="8">
    <source>
        <dbReference type="Proteomes" id="UP000255000"/>
    </source>
</evidence>
<dbReference type="InterPro" id="IPR013686">
    <property type="entry name" value="Polypept-transport_assoc_ShlB"/>
</dbReference>
<dbReference type="Pfam" id="PF17287">
    <property type="entry name" value="POTRA_3"/>
    <property type="match status" value="1"/>
</dbReference>
<evidence type="ECO:0000313" key="7">
    <source>
        <dbReference type="EMBL" id="SUC82798.1"/>
    </source>
</evidence>
<dbReference type="AlphaFoldDB" id="A0A379HJS5"/>
<feature type="domain" description="ShlB POTRA" evidence="6">
    <location>
        <begin position="184"/>
        <end position="238"/>
    </location>
</feature>
<accession>A0A379HJS5</accession>
<keyword evidence="3" id="KW-0998">Cell outer membrane</keyword>
<dbReference type="InterPro" id="IPR027282">
    <property type="entry name" value="TPS"/>
</dbReference>